<feature type="region of interest" description="Disordered" evidence="5">
    <location>
        <begin position="301"/>
        <end position="330"/>
    </location>
</feature>
<dbReference type="InterPro" id="IPR045119">
    <property type="entry name" value="SUN1-5"/>
</dbReference>
<feature type="domain" description="SUN" evidence="6">
    <location>
        <begin position="820"/>
        <end position="1087"/>
    </location>
</feature>
<dbReference type="VEuPathDB" id="FungiDB:F503_03161"/>
<feature type="compositionally biased region" description="Basic and acidic residues" evidence="5">
    <location>
        <begin position="363"/>
        <end position="382"/>
    </location>
</feature>
<feature type="compositionally biased region" description="Polar residues" evidence="5">
    <location>
        <begin position="353"/>
        <end position="362"/>
    </location>
</feature>
<reference evidence="7 8" key="1">
    <citation type="journal article" date="2013" name="BMC Genomics">
        <title>The genome and transcriptome of the pine saprophyte Ophiostoma piceae, and a comparison with the bark beetle-associated pine pathogen Grosmannia clavigera.</title>
        <authorList>
            <person name="Haridas S."/>
            <person name="Wang Y."/>
            <person name="Lim L."/>
            <person name="Massoumi Alamouti S."/>
            <person name="Jackman S."/>
            <person name="Docking R."/>
            <person name="Robertson G."/>
            <person name="Birol I."/>
            <person name="Bohlmann J."/>
            <person name="Breuil C."/>
        </authorList>
    </citation>
    <scope>NUCLEOTIDE SEQUENCE [LARGE SCALE GENOMIC DNA]</scope>
    <source>
        <strain evidence="7 8">UAMH 11346</strain>
    </source>
</reference>
<dbReference type="GO" id="GO:0034993">
    <property type="term" value="C:meiotic nuclear membrane microtubule tethering complex"/>
    <property type="evidence" value="ECO:0007669"/>
    <property type="project" value="TreeGrafter"/>
</dbReference>
<feature type="compositionally biased region" description="Basic and acidic residues" evidence="5">
    <location>
        <begin position="93"/>
        <end position="112"/>
    </location>
</feature>
<feature type="compositionally biased region" description="Low complexity" evidence="5">
    <location>
        <begin position="261"/>
        <end position="282"/>
    </location>
</feature>
<feature type="region of interest" description="Disordered" evidence="5">
    <location>
        <begin position="351"/>
        <end position="407"/>
    </location>
</feature>
<organism evidence="7 8">
    <name type="scientific">Ophiostoma piceae (strain UAMH 11346)</name>
    <name type="common">Sap stain fungus</name>
    <dbReference type="NCBI Taxonomy" id="1262450"/>
    <lineage>
        <taxon>Eukaryota</taxon>
        <taxon>Fungi</taxon>
        <taxon>Dikarya</taxon>
        <taxon>Ascomycota</taxon>
        <taxon>Pezizomycotina</taxon>
        <taxon>Sordariomycetes</taxon>
        <taxon>Sordariomycetidae</taxon>
        <taxon>Ophiostomatales</taxon>
        <taxon>Ophiostomataceae</taxon>
        <taxon>Ophiostoma</taxon>
    </lineage>
</organism>
<feature type="region of interest" description="Disordered" evidence="5">
    <location>
        <begin position="851"/>
        <end position="884"/>
    </location>
</feature>
<dbReference type="GO" id="GO:0043495">
    <property type="term" value="F:protein-membrane adaptor activity"/>
    <property type="evidence" value="ECO:0007669"/>
    <property type="project" value="TreeGrafter"/>
</dbReference>
<evidence type="ECO:0000313" key="7">
    <source>
        <dbReference type="EMBL" id="EPE06734.1"/>
    </source>
</evidence>
<dbReference type="EMBL" id="KE148152">
    <property type="protein sequence ID" value="EPE06734.1"/>
    <property type="molecule type" value="Genomic_DNA"/>
</dbReference>
<dbReference type="STRING" id="1262450.S3BZP7"/>
<name>S3BZP7_OPHP1</name>
<dbReference type="OMA" id="ELASHMV"/>
<dbReference type="AlphaFoldDB" id="S3BZP7"/>
<protein>
    <submittedName>
        <fullName evidence="7">Spindle pole body-associated protein sad1</fullName>
    </submittedName>
</protein>
<keyword evidence="2" id="KW-0812">Transmembrane</keyword>
<evidence type="ECO:0000313" key="8">
    <source>
        <dbReference type="Proteomes" id="UP000016923"/>
    </source>
</evidence>
<dbReference type="PANTHER" id="PTHR12911">
    <property type="entry name" value="SAD1/UNC-84-LIKE PROTEIN-RELATED"/>
    <property type="match status" value="1"/>
</dbReference>
<feature type="region of interest" description="Disordered" evidence="5">
    <location>
        <begin position="93"/>
        <end position="171"/>
    </location>
</feature>
<keyword evidence="8" id="KW-1185">Reference proteome</keyword>
<evidence type="ECO:0000259" key="6">
    <source>
        <dbReference type="PROSITE" id="PS51469"/>
    </source>
</evidence>
<feature type="region of interest" description="Disordered" evidence="5">
    <location>
        <begin position="258"/>
        <end position="282"/>
    </location>
</feature>
<feature type="compositionally biased region" description="Polar residues" evidence="5">
    <location>
        <begin position="389"/>
        <end position="405"/>
    </location>
</feature>
<gene>
    <name evidence="7" type="ORF">F503_03161</name>
</gene>
<evidence type="ECO:0000256" key="2">
    <source>
        <dbReference type="ARBA" id="ARBA00022692"/>
    </source>
</evidence>
<proteinExistence type="predicted"/>
<evidence type="ECO:0000256" key="4">
    <source>
        <dbReference type="ARBA" id="ARBA00023136"/>
    </source>
</evidence>
<dbReference type="OrthoDB" id="342281at2759"/>
<evidence type="ECO:0000256" key="5">
    <source>
        <dbReference type="SAM" id="MobiDB-lite"/>
    </source>
</evidence>
<comment type="subcellular location">
    <subcellularLocation>
        <location evidence="1">Membrane</location>
    </subcellularLocation>
</comment>
<dbReference type="eggNOG" id="ENOG502SU65">
    <property type="taxonomic scope" value="Eukaryota"/>
</dbReference>
<dbReference type="HOGENOM" id="CLU_293383_0_0_1"/>
<dbReference type="Gene3D" id="2.60.120.260">
    <property type="entry name" value="Galactose-binding domain-like"/>
    <property type="match status" value="1"/>
</dbReference>
<keyword evidence="3" id="KW-1133">Transmembrane helix</keyword>
<evidence type="ECO:0000256" key="3">
    <source>
        <dbReference type="ARBA" id="ARBA00022989"/>
    </source>
</evidence>
<accession>S3BZP7</accession>
<feature type="region of interest" description="Disordered" evidence="5">
    <location>
        <begin position="743"/>
        <end position="765"/>
    </location>
</feature>
<evidence type="ECO:0000256" key="1">
    <source>
        <dbReference type="ARBA" id="ARBA00004370"/>
    </source>
</evidence>
<dbReference type="PANTHER" id="PTHR12911:SF8">
    <property type="entry name" value="KLAROID PROTEIN-RELATED"/>
    <property type="match status" value="1"/>
</dbReference>
<dbReference type="Proteomes" id="UP000016923">
    <property type="component" value="Unassembled WGS sequence"/>
</dbReference>
<feature type="compositionally biased region" description="Basic and acidic residues" evidence="5">
    <location>
        <begin position="863"/>
        <end position="877"/>
    </location>
</feature>
<sequence>MPPRRATRASSSSRLFDNSSEAGGPLENVAVNRLNPDLIGSPGSATAVGRGMSPGPAKYSSAYGSPPTIVPTRQNVARQRYNFSSALSHVVDAVEKDNENDARERAQRDVEQQGRAQSVQPTAPAKQPTPQPTLEPTPEQSDESAESVELVREQDDNLEQPAESASTETLAPAPIFTEAEHIFAEAQISTPSIPRQSVVAKTSNILHSIFSSARRITTTRDDSDFENARQSFPQLQFFRPRTDTAPAEVVEPYVETTQPFSEPAQAEPETASAASTTTTTTTVPTGAIAVRVGNVAKSLKSRILTPGPGQRNRRSLFKPSHDTSLDELATNTGTPASAILSARSLLGRRRPLSQVQVVSQSTEEPRPDRQDRERSERPERQRRSQPPEVSSSVKNAQSRESSSRPIKTKIAKSYSTQSGFLANLGVATKLFSFAITLIVFGLIALRVFVVTTSPPELYEGYRVDNRLRWYGSDWRSNMRQLVPFALVHPLGAISDDEFAKMNGIILSHANEVAQMKHANRLNAANLERINRILPAMVHMDLDRHGRPVISQDFWHALKDNIQADRDIFSLIWNKDGSMGISDLQWTALKRHLQASGFVPADPDTKALTISDVEGIAADSLSKSWEAWLRKNERKVKDILHIHNQVPPPSQPQQKAPDYDELASHMVESLSSDQIAKLARQITATREVKEVLVPRQDFLQILQTSFIEHRVEIKGEMAELEERVIEVARAAALAVKSSLSSSIASRTSPVENGGAVPTGLDPRGGTAHGTMTKKEIMSLVDQLVRKTVSDAQLEAMSRGKIKSNWQTNLINQVNFFSRNSGAAVNHHFSSPSFSPSRGRYWTLGGIFGGRKSGGASGASHRGGGKVDSDADSDSEARPRPGLSRGSVIFDQWEQDGDCWCAATDLVESQNAIRDTFSNAHNEKPHKGARHPATVAVKLGLRILPQYLVVEHISPSATLDPGAMPKDLELWIQITDYEQRRPLQDWSSNQFGDGQYGASATKASDDNLLDWGFIKVGEYTFDGAGGSTGSGSTGISGLAGAGAAQVFRVSPELEALGVATDQVIVRAMTNHGSSDHTCFYRVRMYGQRRD</sequence>
<feature type="region of interest" description="Disordered" evidence="5">
    <location>
        <begin position="1"/>
        <end position="76"/>
    </location>
</feature>
<dbReference type="PROSITE" id="PS51469">
    <property type="entry name" value="SUN"/>
    <property type="match status" value="1"/>
</dbReference>
<dbReference type="InterPro" id="IPR012919">
    <property type="entry name" value="SUN_dom"/>
</dbReference>
<keyword evidence="4" id="KW-0472">Membrane</keyword>